<name>A0A2S8S364_9RHOB</name>
<dbReference type="SFLD" id="SFLDS00003">
    <property type="entry name" value="Haloacid_Dehalogenase"/>
    <property type="match status" value="1"/>
</dbReference>
<dbReference type="EMBL" id="PVEP01000010">
    <property type="protein sequence ID" value="PQV55249.1"/>
    <property type="molecule type" value="Genomic_DNA"/>
</dbReference>
<dbReference type="SUPFAM" id="SSF56784">
    <property type="entry name" value="HAD-like"/>
    <property type="match status" value="1"/>
</dbReference>
<evidence type="ECO:0000256" key="3">
    <source>
        <dbReference type="ARBA" id="ARBA00022723"/>
    </source>
</evidence>
<keyword evidence="6" id="KW-1185">Reference proteome</keyword>
<dbReference type="InterPro" id="IPR023214">
    <property type="entry name" value="HAD_sf"/>
</dbReference>
<dbReference type="InterPro" id="IPR006439">
    <property type="entry name" value="HAD-SF_hydro_IA"/>
</dbReference>
<comment type="cofactor">
    <cofactor evidence="1">
        <name>Mg(2+)</name>
        <dbReference type="ChEBI" id="CHEBI:18420"/>
    </cofactor>
</comment>
<dbReference type="Proteomes" id="UP000238338">
    <property type="component" value="Unassembled WGS sequence"/>
</dbReference>
<dbReference type="Pfam" id="PF00702">
    <property type="entry name" value="Hydrolase"/>
    <property type="match status" value="1"/>
</dbReference>
<evidence type="ECO:0000256" key="1">
    <source>
        <dbReference type="ARBA" id="ARBA00001946"/>
    </source>
</evidence>
<dbReference type="InterPro" id="IPR051600">
    <property type="entry name" value="Beta-PGM-like"/>
</dbReference>
<keyword evidence="3" id="KW-0479">Metal-binding</keyword>
<dbReference type="InterPro" id="IPR036412">
    <property type="entry name" value="HAD-like_sf"/>
</dbReference>
<gene>
    <name evidence="5" type="ORF">LX70_03502</name>
</gene>
<evidence type="ECO:0000256" key="4">
    <source>
        <dbReference type="ARBA" id="ARBA00022842"/>
    </source>
</evidence>
<dbReference type="PRINTS" id="PR00413">
    <property type="entry name" value="HADHALOGNASE"/>
</dbReference>
<accession>A0A2S8S364</accession>
<evidence type="ECO:0000313" key="6">
    <source>
        <dbReference type="Proteomes" id="UP000238338"/>
    </source>
</evidence>
<comment type="similarity">
    <text evidence="2">Belongs to the HAD-like hydrolase superfamily. CbbY/CbbZ/Gph/YieH family.</text>
</comment>
<evidence type="ECO:0000256" key="2">
    <source>
        <dbReference type="ARBA" id="ARBA00006171"/>
    </source>
</evidence>
<dbReference type="Gene3D" id="3.40.50.1000">
    <property type="entry name" value="HAD superfamily/HAD-like"/>
    <property type="match status" value="1"/>
</dbReference>
<dbReference type="SFLD" id="SFLDG01129">
    <property type="entry name" value="C1.5:_HAD__Beta-PGM__Phosphata"/>
    <property type="match status" value="1"/>
</dbReference>
<dbReference type="GO" id="GO:0016787">
    <property type="term" value="F:hydrolase activity"/>
    <property type="evidence" value="ECO:0007669"/>
    <property type="project" value="UniProtKB-KW"/>
</dbReference>
<dbReference type="PANTHER" id="PTHR46193">
    <property type="entry name" value="6-PHOSPHOGLUCONATE PHOSPHATASE"/>
    <property type="match status" value="1"/>
</dbReference>
<keyword evidence="5" id="KW-0378">Hydrolase</keyword>
<dbReference type="AlphaFoldDB" id="A0A2S8S364"/>
<dbReference type="Gene3D" id="1.10.150.240">
    <property type="entry name" value="Putative phosphatase, domain 2"/>
    <property type="match status" value="1"/>
</dbReference>
<dbReference type="PANTHER" id="PTHR46193:SF10">
    <property type="entry name" value="6-PHOSPHOGLUCONATE PHOSPHATASE"/>
    <property type="match status" value="1"/>
</dbReference>
<sequence>MPNRAVIFDLDGCLVDSEPLSIGAIVAEMEALGIPGTTFEAIRDSFLGVSMRVICDHVAEKLGVDCPPDFTDRVERRLFESYRTGLRLIDGVEALLDRLEGAGIPFAIATGGSIRRMTYTLDCAGLSDRFRGRAFSADQVARGKPAPDIFLFTAAQLQVAPSACVVVEDSPLGVTGAVAAGARAVGFVGGSHLDGRQGPHAALLAEKGASPVLSDISGVFGAIG</sequence>
<dbReference type="GO" id="GO:0046872">
    <property type="term" value="F:metal ion binding"/>
    <property type="evidence" value="ECO:0007669"/>
    <property type="project" value="UniProtKB-KW"/>
</dbReference>
<evidence type="ECO:0000313" key="5">
    <source>
        <dbReference type="EMBL" id="PQV55249.1"/>
    </source>
</evidence>
<organism evidence="5 6">
    <name type="scientific">Albidovulum denitrificans</name>
    <dbReference type="NCBI Taxonomy" id="404881"/>
    <lineage>
        <taxon>Bacteria</taxon>
        <taxon>Pseudomonadati</taxon>
        <taxon>Pseudomonadota</taxon>
        <taxon>Alphaproteobacteria</taxon>
        <taxon>Rhodobacterales</taxon>
        <taxon>Paracoccaceae</taxon>
        <taxon>Albidovulum</taxon>
    </lineage>
</organism>
<keyword evidence="4" id="KW-0460">Magnesium</keyword>
<dbReference type="InterPro" id="IPR023198">
    <property type="entry name" value="PGP-like_dom2"/>
</dbReference>
<dbReference type="OrthoDB" id="9797743at2"/>
<comment type="caution">
    <text evidence="5">The sequence shown here is derived from an EMBL/GenBank/DDBJ whole genome shotgun (WGS) entry which is preliminary data.</text>
</comment>
<proteinExistence type="inferred from homology"/>
<dbReference type="SFLD" id="SFLDG01135">
    <property type="entry name" value="C1.5.6:_HAD__Beta-PGM__Phospha"/>
    <property type="match status" value="1"/>
</dbReference>
<dbReference type="NCBIfam" id="TIGR01509">
    <property type="entry name" value="HAD-SF-IA-v3"/>
    <property type="match status" value="1"/>
</dbReference>
<reference evidence="5 6" key="1">
    <citation type="submission" date="2018-02" db="EMBL/GenBank/DDBJ databases">
        <title>Genomic Encyclopedia of Archaeal and Bacterial Type Strains, Phase II (KMG-II): from individual species to whole genera.</title>
        <authorList>
            <person name="Goeker M."/>
        </authorList>
    </citation>
    <scope>NUCLEOTIDE SEQUENCE [LARGE SCALE GENOMIC DNA]</scope>
    <source>
        <strain evidence="5 6">DSM 18921</strain>
    </source>
</reference>
<protein>
    <submittedName>
        <fullName evidence="5">HAD superfamily hydrolase (TIGR01509 family)</fullName>
    </submittedName>
</protein>